<accession>A0AA86QVF3</accession>
<evidence type="ECO:0000256" key="1">
    <source>
        <dbReference type="SAM" id="Phobius"/>
    </source>
</evidence>
<reference evidence="2" key="1">
    <citation type="submission" date="2023-06" db="EMBL/GenBank/DDBJ databases">
        <authorList>
            <person name="Kurt Z."/>
        </authorList>
    </citation>
    <scope>NUCLEOTIDE SEQUENCE</scope>
</reference>
<reference evidence="3 4" key="2">
    <citation type="submission" date="2024-07" db="EMBL/GenBank/DDBJ databases">
        <authorList>
            <person name="Akdeniz Z."/>
        </authorList>
    </citation>
    <scope>NUCLEOTIDE SEQUENCE [LARGE SCALE GENOMIC DNA]</scope>
</reference>
<protein>
    <submittedName>
        <fullName evidence="2">Uncharacterized protein</fullName>
    </submittedName>
</protein>
<evidence type="ECO:0000313" key="2">
    <source>
        <dbReference type="EMBL" id="CAI9960408.1"/>
    </source>
</evidence>
<dbReference type="Proteomes" id="UP001642409">
    <property type="component" value="Unassembled WGS sequence"/>
</dbReference>
<keyword evidence="1" id="KW-0812">Transmembrane</keyword>
<comment type="caution">
    <text evidence="2">The sequence shown here is derived from an EMBL/GenBank/DDBJ whole genome shotgun (WGS) entry which is preliminary data.</text>
</comment>
<keyword evidence="1" id="KW-0472">Membrane</keyword>
<gene>
    <name evidence="2" type="ORF">HINF_LOCUS48053</name>
    <name evidence="3" type="ORF">HINF_LOCUS7787</name>
</gene>
<proteinExistence type="predicted"/>
<feature type="transmembrane region" description="Helical" evidence="1">
    <location>
        <begin position="514"/>
        <end position="537"/>
    </location>
</feature>
<evidence type="ECO:0000313" key="4">
    <source>
        <dbReference type="Proteomes" id="UP001642409"/>
    </source>
</evidence>
<dbReference type="EMBL" id="CAXDID020000016">
    <property type="protein sequence ID" value="CAL5983781.1"/>
    <property type="molecule type" value="Genomic_DNA"/>
</dbReference>
<organism evidence="2">
    <name type="scientific">Hexamita inflata</name>
    <dbReference type="NCBI Taxonomy" id="28002"/>
    <lineage>
        <taxon>Eukaryota</taxon>
        <taxon>Metamonada</taxon>
        <taxon>Diplomonadida</taxon>
        <taxon>Hexamitidae</taxon>
        <taxon>Hexamitinae</taxon>
        <taxon>Hexamita</taxon>
    </lineage>
</organism>
<dbReference type="EMBL" id="CATOUU010000931">
    <property type="protein sequence ID" value="CAI9960408.1"/>
    <property type="molecule type" value="Genomic_DNA"/>
</dbReference>
<evidence type="ECO:0000313" key="3">
    <source>
        <dbReference type="EMBL" id="CAL5983781.1"/>
    </source>
</evidence>
<sequence length="542" mass="61670">MNYFAITLLKTVSSSFSECFSAKSYLSGSASTYELTLHLLPFERLNQITSENLCKMYLPGKPVIVQLHFDDISFPRSGEDEISFEYKFNAEIQVSFQLSETDYLHIADKQHAMFELWYDVNLVKVNNSVNSIEHTKFNGTGCFKRAEMEYTIYGDIDITVIPNNCKVTLDANLEVYMEFHGGEANEQIPILPCTSGCQPNEYQLSSSSFEEVKLYRVKKATADAAKLQSFYKHFVDNRLLPVSMNLRYKTNGLNSVISRQFDNKTAKDTWGCTSDPHLLLATTLNPNNMFVQFRDSLTNKMTCDTQNATHVRVDDYVMDGSISTRLQRMVDLEKYNQQIGVTFDISLELTQLRDNYSSNTMSLIVVSYLDANGLILWEILRVGFAYLGCISKATMHIHEDHACISYQFDSKKECMSQFIPASGKNTLGIFYKENGITHQLSFYSFHYDLDYSILKQSHCFRCEDYEDKSNGNHTCAENQEITKQKLKSAIVGFGVISKFDSIILETVVSECLTIFVPFIVAISVLVLAVVIYVSSIISKKLR</sequence>
<keyword evidence="1" id="KW-1133">Transmembrane helix</keyword>
<name>A0AA86QVF3_9EUKA</name>
<keyword evidence="4" id="KW-1185">Reference proteome</keyword>
<dbReference type="AlphaFoldDB" id="A0AA86QVF3"/>